<feature type="region of interest" description="Disordered" evidence="1">
    <location>
        <begin position="346"/>
        <end position="383"/>
    </location>
</feature>
<sequence>MFSLPAHSLPLCATTVYGTNTTEHTRPTAYSIRKRARRENLLTADSDPPALATQAMHGCRLRLRCEVPGLVPMCTRKAASLSAVGRQVDVRSARSGQSEVLETETTMRRRVKIGISANEGTSYLTTEKKHETRDCGNRDLEANGAELAMMMKALWRVVSEWVSRTCPRANAPLVRESKDGELEESTLDTLNHGREGLVGSVPRLNMYLQVGPYSTATSPRFRLQHSPVVELESLLVKLNVSKPPLLAIVNRVRFLGRSRSFLFNQVKLNSASSPAPAFGFLAPELRANDGIHFDLKLFPSFQGVFDALTLGSGPAASGKHASAKTLALLPGVSDESLTAAQGIPRIPHPHVQAPARDRRRNSTPRRTANVSVGADAIQSATRW</sequence>
<evidence type="ECO:0000313" key="3">
    <source>
        <dbReference type="Proteomes" id="UP000613580"/>
    </source>
</evidence>
<dbReference type="EMBL" id="JACAZE010000001">
    <property type="protein sequence ID" value="KAF7322427.1"/>
    <property type="molecule type" value="Genomic_DNA"/>
</dbReference>
<comment type="caution">
    <text evidence="2">The sequence shown here is derived from an EMBL/GenBank/DDBJ whole genome shotgun (WGS) entry which is preliminary data.</text>
</comment>
<evidence type="ECO:0000256" key="1">
    <source>
        <dbReference type="SAM" id="MobiDB-lite"/>
    </source>
</evidence>
<keyword evidence="3" id="KW-1185">Reference proteome</keyword>
<organism evidence="2 3">
    <name type="scientific">Mycena chlorophos</name>
    <name type="common">Agaric fungus</name>
    <name type="synonym">Agaricus chlorophos</name>
    <dbReference type="NCBI Taxonomy" id="658473"/>
    <lineage>
        <taxon>Eukaryota</taxon>
        <taxon>Fungi</taxon>
        <taxon>Dikarya</taxon>
        <taxon>Basidiomycota</taxon>
        <taxon>Agaricomycotina</taxon>
        <taxon>Agaricomycetes</taxon>
        <taxon>Agaricomycetidae</taxon>
        <taxon>Agaricales</taxon>
        <taxon>Marasmiineae</taxon>
        <taxon>Mycenaceae</taxon>
        <taxon>Mycena</taxon>
    </lineage>
</organism>
<protein>
    <submittedName>
        <fullName evidence="2">Uncharacterized protein</fullName>
    </submittedName>
</protein>
<evidence type="ECO:0000313" key="2">
    <source>
        <dbReference type="EMBL" id="KAF7322427.1"/>
    </source>
</evidence>
<gene>
    <name evidence="2" type="ORF">HMN09_00020800</name>
</gene>
<proteinExistence type="predicted"/>
<name>A0A8H6WM36_MYCCL</name>
<dbReference type="AlphaFoldDB" id="A0A8H6WM36"/>
<accession>A0A8H6WM36</accession>
<dbReference type="Proteomes" id="UP000613580">
    <property type="component" value="Unassembled WGS sequence"/>
</dbReference>
<reference evidence="2" key="1">
    <citation type="submission" date="2020-05" db="EMBL/GenBank/DDBJ databases">
        <title>Mycena genomes resolve the evolution of fungal bioluminescence.</title>
        <authorList>
            <person name="Tsai I.J."/>
        </authorList>
    </citation>
    <scope>NUCLEOTIDE SEQUENCE</scope>
    <source>
        <strain evidence="2">110903Hualien_Pintung</strain>
    </source>
</reference>